<sequence>MSNTLLYMLDEMFIIASDNLREVEQELAELKKGFGPLVINRANLLETCAVLLDIKINAIMRAHELVRRDITPFEEIEQINAAARTIEKIENVLETGVQHKGENHNG</sequence>
<reference evidence="1" key="1">
    <citation type="submission" date="2020-05" db="EMBL/GenBank/DDBJ databases">
        <authorList>
            <person name="Chiriac C."/>
            <person name="Salcher M."/>
            <person name="Ghai R."/>
            <person name="Kavagutti S V."/>
        </authorList>
    </citation>
    <scope>NUCLEOTIDE SEQUENCE</scope>
</reference>
<gene>
    <name evidence="1" type="ORF">UFOVP1264_70</name>
</gene>
<protein>
    <submittedName>
        <fullName evidence="1">Uncharacterized protein</fullName>
    </submittedName>
</protein>
<proteinExistence type="predicted"/>
<name>A0A6J5RQK0_9CAUD</name>
<accession>A0A6J5RQK0</accession>
<organism evidence="1">
    <name type="scientific">uncultured Caudovirales phage</name>
    <dbReference type="NCBI Taxonomy" id="2100421"/>
    <lineage>
        <taxon>Viruses</taxon>
        <taxon>Duplodnaviria</taxon>
        <taxon>Heunggongvirae</taxon>
        <taxon>Uroviricota</taxon>
        <taxon>Caudoviricetes</taxon>
        <taxon>Peduoviridae</taxon>
        <taxon>Maltschvirus</taxon>
        <taxon>Maltschvirus maltsch</taxon>
    </lineage>
</organism>
<evidence type="ECO:0000313" key="1">
    <source>
        <dbReference type="EMBL" id="CAB4194615.1"/>
    </source>
</evidence>
<dbReference type="EMBL" id="LR797213">
    <property type="protein sequence ID" value="CAB4194615.1"/>
    <property type="molecule type" value="Genomic_DNA"/>
</dbReference>